<dbReference type="PROSITE" id="PS50031">
    <property type="entry name" value="EH"/>
    <property type="match status" value="1"/>
</dbReference>
<dbReference type="PANTHER" id="PTHR15463">
    <property type="entry name" value="AP1 GAMMA SUBUNIT BINDING PROTEIN 1"/>
    <property type="match status" value="1"/>
</dbReference>
<evidence type="ECO:0000313" key="4">
    <source>
        <dbReference type="Proteomes" id="UP001178508"/>
    </source>
</evidence>
<feature type="region of interest" description="Disordered" evidence="1">
    <location>
        <begin position="125"/>
        <end position="189"/>
    </location>
</feature>
<dbReference type="AlphaFoldDB" id="A0AAV1FWB5"/>
<evidence type="ECO:0000256" key="1">
    <source>
        <dbReference type="SAM" id="MobiDB-lite"/>
    </source>
</evidence>
<evidence type="ECO:0000313" key="3">
    <source>
        <dbReference type="EMBL" id="CAJ1065179.1"/>
    </source>
</evidence>
<feature type="compositionally biased region" description="Polar residues" evidence="1">
    <location>
        <begin position="846"/>
        <end position="868"/>
    </location>
</feature>
<feature type="region of interest" description="Disordered" evidence="1">
    <location>
        <begin position="511"/>
        <end position="540"/>
    </location>
</feature>
<dbReference type="InterPro" id="IPR011992">
    <property type="entry name" value="EF-hand-dom_pair"/>
</dbReference>
<dbReference type="Gene3D" id="1.10.238.10">
    <property type="entry name" value="EF-hand"/>
    <property type="match status" value="1"/>
</dbReference>
<sequence>MALRPGSGGGSSFMYPVGGGLGPPQGMVPMQQQQQQQQQGFPMVPVMQANMQGMMGMNFGGQMPPGAMPMQGGMALGMQTPGMQFLGQPQFMGMRPAGPQYTADMQKQMAEEHQKRLEQQQKMLEEDRKRRQFEEQKQKLRLLSSVKPKTGEKSRDDALEAIKGNLDGFSRDAKMHPTPSSQTKKPGVGVYPQQEHIQPMLPAWVYNDSLVPEMFKKVLEFTMTPAGIDTAKLYPILMSSGLPREALGQIWASANRTTPGMLTKEELYTVLSLIGVAQSGLPAMNVEILSQFPSPPVPNLRSLAMAMAPVMPQHQQPMMTQPPVSMAMPTPAPPPQVMAMTHAAPAQAPTNTNFIASFPPAQVNKTDDDDFQDFQEAPKAGAGDLAFTEFKGDSGSNFSTTIAPQHQNSAPAMLTPVSGSSSASVSSSDKYAVFKQLSVDQPAEPAAPTSDSGDKYSVFRQLEQPADKKPVGEGFADFKSVSADDGFTDFKTADSVSPLDPSEQAKIFQPAFPSAFPTSQSLQQLPQQQQPAVSLSQPKNPLNMADLDLFSSIAPSVPAPSETKPTTFPSVSVPPSIVLLPGGAKPPGGGADDFGDFALFGSSSDAAQASAAGGAVAAPQDDFADFMAFGSSGGEPKGESSVGVQGETSTQQQRPQQSSDKYDVFKQLSLEGGLAYDDTKESGGGSFSSLKSDTDDFADFQSSKFCTALGASEKTLVDKVSAFKQGKEDSASVKSLDLPSIGGSSVGKEDSEDALSVQLDMKLSDMGGDLKHVMSDSSLDLPGLSAHQPPATEGDDMKFDPFGTSALSTLTSYNWSDREECLPGEVKKSQGFDGAPLPSLAPAQRTELTFGSTENITGSAAAKITTSFPADDGSSTDDKFEAFADFGSGEQGGVDDGDDFGDFASTVSEKSDSPPASTEAGSEGNLGEASDEFGAFQGDKPKFGKSDFLKASAQPKVKSSEEMIKNELATFDLSVQGSHKRSHSLGDKEIGRSPPSPAPEQPFRDRSNTLSEKPVLPVIRDKYKDLTGEVEESERYAYEWQRCLESALEVISKANNILNGISSSTVCTEVIQSAQGMEYLLGVVEVYRVTRRVELGIKATAVCSEKLQQLLKDISRVWNNLMGFMSLAKLAPDESSLDFSSCILRHGIKNAKELACGVCLLNVDARSKAFNSETDNFKLLYGGHQYHASCANFWINCVEPKPPGLILPDLL</sequence>
<dbReference type="InterPro" id="IPR039656">
    <property type="entry name" value="SYNRG"/>
</dbReference>
<feature type="region of interest" description="Disordered" evidence="1">
    <location>
        <begin position="625"/>
        <end position="663"/>
    </location>
</feature>
<feature type="region of interest" description="Disordered" evidence="1">
    <location>
        <begin position="824"/>
        <end position="940"/>
    </location>
</feature>
<reference evidence="3" key="1">
    <citation type="submission" date="2023-08" db="EMBL/GenBank/DDBJ databases">
        <authorList>
            <person name="Alioto T."/>
            <person name="Alioto T."/>
            <person name="Gomez Garrido J."/>
        </authorList>
    </citation>
    <scope>NUCLEOTIDE SEQUENCE</scope>
</reference>
<protein>
    <submittedName>
        <fullName evidence="3">Synergin gamma isoform X17</fullName>
    </submittedName>
</protein>
<dbReference type="Proteomes" id="UP001178508">
    <property type="component" value="Chromosome 10"/>
</dbReference>
<dbReference type="SUPFAM" id="SSF47473">
    <property type="entry name" value="EF-hand"/>
    <property type="match status" value="1"/>
</dbReference>
<dbReference type="CDD" id="cd00052">
    <property type="entry name" value="EH"/>
    <property type="match status" value="1"/>
</dbReference>
<feature type="region of interest" description="Disordered" evidence="1">
    <location>
        <begin position="1"/>
        <end position="38"/>
    </location>
</feature>
<feature type="compositionally biased region" description="Low complexity" evidence="1">
    <location>
        <begin position="639"/>
        <end position="659"/>
    </location>
</feature>
<feature type="compositionally biased region" description="Low complexity" evidence="1">
    <location>
        <begin position="24"/>
        <end position="38"/>
    </location>
</feature>
<feature type="region of interest" description="Disordered" evidence="1">
    <location>
        <begin position="774"/>
        <end position="800"/>
    </location>
</feature>
<feature type="compositionally biased region" description="Gly residues" evidence="1">
    <location>
        <begin position="1"/>
        <end position="23"/>
    </location>
</feature>
<dbReference type="PANTHER" id="PTHR15463:SF2">
    <property type="entry name" value="SYNERGIN GAMMA"/>
    <property type="match status" value="1"/>
</dbReference>
<name>A0AAV1FWB5_XYRNO</name>
<feature type="region of interest" description="Disordered" evidence="1">
    <location>
        <begin position="725"/>
        <end position="753"/>
    </location>
</feature>
<dbReference type="InterPro" id="IPR059024">
    <property type="entry name" value="SYNRG_C"/>
</dbReference>
<feature type="region of interest" description="Disordered" evidence="1">
    <location>
        <begin position="975"/>
        <end position="1011"/>
    </location>
</feature>
<gene>
    <name evidence="3" type="ORF">XNOV1_A025421</name>
</gene>
<dbReference type="Pfam" id="PF25999">
    <property type="entry name" value="SYNRG_C"/>
    <property type="match status" value="1"/>
</dbReference>
<evidence type="ECO:0000259" key="2">
    <source>
        <dbReference type="PROSITE" id="PS50031"/>
    </source>
</evidence>
<feature type="compositionally biased region" description="Basic and acidic residues" evidence="1">
    <location>
        <begin position="125"/>
        <end position="138"/>
    </location>
</feature>
<proteinExistence type="predicted"/>
<dbReference type="InterPro" id="IPR000261">
    <property type="entry name" value="EH_dom"/>
</dbReference>
<dbReference type="GO" id="GO:0030130">
    <property type="term" value="C:clathrin coat of trans-Golgi network vesicle"/>
    <property type="evidence" value="ECO:0007669"/>
    <property type="project" value="TreeGrafter"/>
</dbReference>
<dbReference type="Pfam" id="PF12763">
    <property type="entry name" value="EH"/>
    <property type="match status" value="1"/>
</dbReference>
<dbReference type="EMBL" id="OY660873">
    <property type="protein sequence ID" value="CAJ1065179.1"/>
    <property type="molecule type" value="Genomic_DNA"/>
</dbReference>
<feature type="domain" description="EH" evidence="2">
    <location>
        <begin position="207"/>
        <end position="303"/>
    </location>
</feature>
<feature type="compositionally biased region" description="Basic and acidic residues" evidence="1">
    <location>
        <begin position="149"/>
        <end position="160"/>
    </location>
</feature>
<accession>A0AAV1FWB5</accession>
<organism evidence="3 4">
    <name type="scientific">Xyrichtys novacula</name>
    <name type="common">Pearly razorfish</name>
    <name type="synonym">Hemipteronotus novacula</name>
    <dbReference type="NCBI Taxonomy" id="13765"/>
    <lineage>
        <taxon>Eukaryota</taxon>
        <taxon>Metazoa</taxon>
        <taxon>Chordata</taxon>
        <taxon>Craniata</taxon>
        <taxon>Vertebrata</taxon>
        <taxon>Euteleostomi</taxon>
        <taxon>Actinopterygii</taxon>
        <taxon>Neopterygii</taxon>
        <taxon>Teleostei</taxon>
        <taxon>Neoteleostei</taxon>
        <taxon>Acanthomorphata</taxon>
        <taxon>Eupercaria</taxon>
        <taxon>Labriformes</taxon>
        <taxon>Labridae</taxon>
        <taxon>Xyrichtys</taxon>
    </lineage>
</organism>
<feature type="compositionally biased region" description="Low complexity" evidence="1">
    <location>
        <begin position="519"/>
        <end position="538"/>
    </location>
</feature>
<keyword evidence="4" id="KW-1185">Reference proteome</keyword>